<organism evidence="2 3">
    <name type="scientific">Mucilaginibacter paludis DSM 18603</name>
    <dbReference type="NCBI Taxonomy" id="714943"/>
    <lineage>
        <taxon>Bacteria</taxon>
        <taxon>Pseudomonadati</taxon>
        <taxon>Bacteroidota</taxon>
        <taxon>Sphingobacteriia</taxon>
        <taxon>Sphingobacteriales</taxon>
        <taxon>Sphingobacteriaceae</taxon>
        <taxon>Mucilaginibacter</taxon>
    </lineage>
</organism>
<sequence length="108" mass="12251">MTAVHNHIDSKQSLRRDQLITVGDLETFKTDLLTEIAGILKHTGGQTPKRWLKAAEVRKLLGLSPNTLKNLRNNGTLPYTQLGGVFYFDYNDLQKVFEELKTLPNGRK</sequence>
<gene>
    <name evidence="2" type="ORF">Mucpa_0410</name>
</gene>
<dbReference type="AlphaFoldDB" id="H1YHA2"/>
<evidence type="ECO:0000313" key="3">
    <source>
        <dbReference type="Proteomes" id="UP000002774"/>
    </source>
</evidence>
<dbReference type="eggNOG" id="ENOG5032YCE">
    <property type="taxonomic scope" value="Bacteria"/>
</dbReference>
<dbReference type="OrthoDB" id="1524679at2"/>
<feature type="domain" description="Helix-turn-helix" evidence="1">
    <location>
        <begin position="51"/>
        <end position="99"/>
    </location>
</feature>
<dbReference type="HOGENOM" id="CLU_133781_4_0_10"/>
<protein>
    <recommendedName>
        <fullName evidence="1">Helix-turn-helix domain-containing protein</fullName>
    </recommendedName>
</protein>
<dbReference type="RefSeq" id="WP_008504149.1">
    <property type="nucleotide sequence ID" value="NZ_CM001403.1"/>
</dbReference>
<name>H1YHA2_9SPHI</name>
<proteinExistence type="predicted"/>
<dbReference type="SUPFAM" id="SSF46955">
    <property type="entry name" value="Putative DNA-binding domain"/>
    <property type="match status" value="1"/>
</dbReference>
<dbReference type="PANTHER" id="PTHR34585">
    <property type="match status" value="1"/>
</dbReference>
<dbReference type="PANTHER" id="PTHR34585:SF22">
    <property type="entry name" value="HELIX-TURN-HELIX DOMAIN-CONTAINING PROTEIN"/>
    <property type="match status" value="1"/>
</dbReference>
<evidence type="ECO:0000259" key="1">
    <source>
        <dbReference type="Pfam" id="PF12728"/>
    </source>
</evidence>
<dbReference type="Proteomes" id="UP000002774">
    <property type="component" value="Chromosome"/>
</dbReference>
<dbReference type="STRING" id="714943.Mucpa_0410"/>
<evidence type="ECO:0000313" key="2">
    <source>
        <dbReference type="EMBL" id="EHQ24604.1"/>
    </source>
</evidence>
<keyword evidence="3" id="KW-1185">Reference proteome</keyword>
<dbReference type="EMBL" id="CM001403">
    <property type="protein sequence ID" value="EHQ24604.1"/>
    <property type="molecule type" value="Genomic_DNA"/>
</dbReference>
<dbReference type="InterPro" id="IPR041657">
    <property type="entry name" value="HTH_17"/>
</dbReference>
<dbReference type="Pfam" id="PF12728">
    <property type="entry name" value="HTH_17"/>
    <property type="match status" value="1"/>
</dbReference>
<reference evidence="2" key="1">
    <citation type="submission" date="2011-09" db="EMBL/GenBank/DDBJ databases">
        <title>The permanent draft genome of Mucilaginibacter paludis DSM 18603.</title>
        <authorList>
            <consortium name="US DOE Joint Genome Institute (JGI-PGF)"/>
            <person name="Lucas S."/>
            <person name="Han J."/>
            <person name="Lapidus A."/>
            <person name="Bruce D."/>
            <person name="Goodwin L."/>
            <person name="Pitluck S."/>
            <person name="Peters L."/>
            <person name="Kyrpides N."/>
            <person name="Mavromatis K."/>
            <person name="Ivanova N."/>
            <person name="Mikhailova N."/>
            <person name="Held B."/>
            <person name="Detter J.C."/>
            <person name="Tapia R."/>
            <person name="Han C."/>
            <person name="Land M."/>
            <person name="Hauser L."/>
            <person name="Markowitz V."/>
            <person name="Cheng J.-F."/>
            <person name="Hugenholtz P."/>
            <person name="Woyke T."/>
            <person name="Wu D."/>
            <person name="Tindall B."/>
            <person name="Brambilla E."/>
            <person name="Klenk H.-P."/>
            <person name="Eisen J.A."/>
        </authorList>
    </citation>
    <scope>NUCLEOTIDE SEQUENCE [LARGE SCALE GENOMIC DNA]</scope>
    <source>
        <strain evidence="2">DSM 18603</strain>
    </source>
</reference>
<accession>H1YHA2</accession>
<dbReference type="InterPro" id="IPR009061">
    <property type="entry name" value="DNA-bd_dom_put_sf"/>
</dbReference>